<keyword evidence="5" id="KW-0539">Nucleus</keyword>
<evidence type="ECO:0000256" key="9">
    <source>
        <dbReference type="SAM" id="MobiDB-lite"/>
    </source>
</evidence>
<feature type="compositionally biased region" description="Polar residues" evidence="9">
    <location>
        <begin position="246"/>
        <end position="259"/>
    </location>
</feature>
<feature type="compositionally biased region" description="Low complexity" evidence="9">
    <location>
        <begin position="200"/>
        <end position="216"/>
    </location>
</feature>
<dbReference type="InterPro" id="IPR009072">
    <property type="entry name" value="Histone-fold"/>
</dbReference>
<evidence type="ECO:0000256" key="5">
    <source>
        <dbReference type="ARBA" id="ARBA00023242"/>
    </source>
</evidence>
<dbReference type="GO" id="GO:0046982">
    <property type="term" value="F:protein heterodimerization activity"/>
    <property type="evidence" value="ECO:0007669"/>
    <property type="project" value="InterPro"/>
</dbReference>
<feature type="coiled-coil region" evidence="8">
    <location>
        <begin position="138"/>
        <end position="165"/>
    </location>
</feature>
<feature type="region of interest" description="Disordered" evidence="9">
    <location>
        <begin position="71"/>
        <end position="130"/>
    </location>
</feature>
<dbReference type="GO" id="GO:0051123">
    <property type="term" value="P:RNA polymerase II preinitiation complex assembly"/>
    <property type="evidence" value="ECO:0007669"/>
    <property type="project" value="TreeGrafter"/>
</dbReference>
<evidence type="ECO:0000256" key="4">
    <source>
        <dbReference type="ARBA" id="ARBA00023163"/>
    </source>
</evidence>
<sequence length="478" mass="50914">MSGNSSTGSSSQGKVINIQPSQASVLVQALKKEMELAKAAGNDKEKAKVHYAKAEKINQILLNYQAQQKARQELQGSQVGSPIDPTSGTNSGVPSAQPSAMNSPKIQSQLPNPLSDTTSAGGNGNGNGKSSVITVQKLNQVKTTLEQLAQSIKQLEESKVGETNQQKIETADKEIAKLRPKLAQFQKIAQYFKNDLANQSKSNSSSPVSTPTPGSTQDIHQNAAKPASRMNTDVDATQQDIHKQAMRTNSTPNFSQMSVPGSGLGSAPKPGIPAALNKPKPVGIPSSISGFTRTTPTGILSGPIQTGMRGSPLTTKPLIGGSRPVLSGGIGSSLGYSLSSPSITRMPYEYSHITPTSIPDNSGRVLTKRRLAELANTIGATEGDSKTTIDNDVEDLLLDLADEFVSSVTGFACKIAKHRKVDKVDLKDFQLHLERNWNIQIPGITLDDVKPPRRWQPTSEYSERQAEVDATKPSSSGK</sequence>
<protein>
    <recommendedName>
        <fullName evidence="6">TBP-associated factor 12</fullName>
    </recommendedName>
    <alternativeName>
        <fullName evidence="7">Transcription initiation factor TFIID subunit 12</fullName>
    </alternativeName>
</protein>
<dbReference type="SUPFAM" id="SSF47113">
    <property type="entry name" value="Histone-fold"/>
    <property type="match status" value="1"/>
</dbReference>
<dbReference type="PANTHER" id="PTHR12264">
    <property type="entry name" value="TRANSCRIPTION INITIATION FACTOR TFIID SUBUNIT 12"/>
    <property type="match status" value="1"/>
</dbReference>
<dbReference type="InterPro" id="IPR037794">
    <property type="entry name" value="TAF12"/>
</dbReference>
<comment type="similarity">
    <text evidence="2">Belongs to the TAF12 family.</text>
</comment>
<keyword evidence="4" id="KW-0804">Transcription</keyword>
<dbReference type="EMBL" id="KV453912">
    <property type="protein sequence ID" value="ODV79343.1"/>
    <property type="molecule type" value="Genomic_DNA"/>
</dbReference>
<feature type="compositionally biased region" description="Basic and acidic residues" evidence="9">
    <location>
        <begin position="461"/>
        <end position="470"/>
    </location>
</feature>
<dbReference type="AlphaFoldDB" id="A0A1E4SIK3"/>
<feature type="region of interest" description="Disordered" evidence="9">
    <location>
        <begin position="288"/>
        <end position="311"/>
    </location>
</feature>
<gene>
    <name evidence="11" type="ORF">CANTADRAFT_26297</name>
</gene>
<dbReference type="FunFam" id="1.10.20.10:FF:000011">
    <property type="entry name" value="Transcription initiation factor TFIID subunit 12"/>
    <property type="match status" value="1"/>
</dbReference>
<evidence type="ECO:0000256" key="8">
    <source>
        <dbReference type="SAM" id="Coils"/>
    </source>
</evidence>
<feature type="region of interest" description="Disordered" evidence="9">
    <location>
        <begin position="245"/>
        <end position="267"/>
    </location>
</feature>
<evidence type="ECO:0000256" key="3">
    <source>
        <dbReference type="ARBA" id="ARBA00023015"/>
    </source>
</evidence>
<dbReference type="Pfam" id="PF03847">
    <property type="entry name" value="TFIID_20kDa"/>
    <property type="match status" value="1"/>
</dbReference>
<dbReference type="GO" id="GO:0017025">
    <property type="term" value="F:TBP-class protein binding"/>
    <property type="evidence" value="ECO:0007669"/>
    <property type="project" value="TreeGrafter"/>
</dbReference>
<reference evidence="12" key="1">
    <citation type="submission" date="2016-05" db="EMBL/GenBank/DDBJ databases">
        <title>Comparative genomics of biotechnologically important yeasts.</title>
        <authorList>
            <consortium name="DOE Joint Genome Institute"/>
            <person name="Riley R."/>
            <person name="Haridas S."/>
            <person name="Wolfe K.H."/>
            <person name="Lopes M.R."/>
            <person name="Hittinger C.T."/>
            <person name="Goker M."/>
            <person name="Salamov A."/>
            <person name="Wisecaver J."/>
            <person name="Long T.M."/>
            <person name="Aerts A.L."/>
            <person name="Barry K."/>
            <person name="Choi C."/>
            <person name="Clum A."/>
            <person name="Coughlan A.Y."/>
            <person name="Deshpande S."/>
            <person name="Douglass A.P."/>
            <person name="Hanson S.J."/>
            <person name="Klenk H.-P."/>
            <person name="Labutti K."/>
            <person name="Lapidus A."/>
            <person name="Lindquist E."/>
            <person name="Lipzen A."/>
            <person name="Meier-Kolthoff J.P."/>
            <person name="Ohm R.A."/>
            <person name="Otillar R.P."/>
            <person name="Pangilinan J."/>
            <person name="Peng Y."/>
            <person name="Rokas A."/>
            <person name="Rosa C.A."/>
            <person name="Scheuner C."/>
            <person name="Sibirny A.A."/>
            <person name="Slot J.C."/>
            <person name="Stielow J.B."/>
            <person name="Sun H."/>
            <person name="Kurtzman C.P."/>
            <person name="Blackwell M."/>
            <person name="Grigoriev I.V."/>
            <person name="Jeffries T.W."/>
        </authorList>
    </citation>
    <scope>NUCLEOTIDE SEQUENCE [LARGE SCALE GENOMIC DNA]</scope>
    <source>
        <strain evidence="12">NRRL Y-17324</strain>
    </source>
</reference>
<evidence type="ECO:0000256" key="7">
    <source>
        <dbReference type="ARBA" id="ARBA00093657"/>
    </source>
</evidence>
<evidence type="ECO:0000256" key="2">
    <source>
        <dbReference type="ARBA" id="ARBA00007530"/>
    </source>
</evidence>
<organism evidence="11 12">
    <name type="scientific">Suhomyces tanzawaensis NRRL Y-17324</name>
    <dbReference type="NCBI Taxonomy" id="984487"/>
    <lineage>
        <taxon>Eukaryota</taxon>
        <taxon>Fungi</taxon>
        <taxon>Dikarya</taxon>
        <taxon>Ascomycota</taxon>
        <taxon>Saccharomycotina</taxon>
        <taxon>Pichiomycetes</taxon>
        <taxon>Debaryomycetaceae</taxon>
        <taxon>Suhomyces</taxon>
    </lineage>
</organism>
<feature type="region of interest" description="Disordered" evidence="9">
    <location>
        <begin position="198"/>
        <end position="233"/>
    </location>
</feature>
<dbReference type="GeneID" id="30981865"/>
<accession>A0A1E4SIK3</accession>
<evidence type="ECO:0000256" key="1">
    <source>
        <dbReference type="ARBA" id="ARBA00004123"/>
    </source>
</evidence>
<comment type="subcellular location">
    <subcellularLocation>
        <location evidence="1">Nucleus</location>
    </subcellularLocation>
</comment>
<dbReference type="Proteomes" id="UP000094285">
    <property type="component" value="Unassembled WGS sequence"/>
</dbReference>
<dbReference type="STRING" id="984487.A0A1E4SIK3"/>
<dbReference type="GO" id="GO:0000124">
    <property type="term" value="C:SAGA complex"/>
    <property type="evidence" value="ECO:0007669"/>
    <property type="project" value="InterPro"/>
</dbReference>
<evidence type="ECO:0000256" key="6">
    <source>
        <dbReference type="ARBA" id="ARBA00075089"/>
    </source>
</evidence>
<dbReference type="InterPro" id="IPR003228">
    <property type="entry name" value="TFIID_TAF12_dom"/>
</dbReference>
<feature type="domain" description="Transcription initiation factor TFIID subunit 12" evidence="10">
    <location>
        <begin position="367"/>
        <end position="439"/>
    </location>
</feature>
<feature type="region of interest" description="Disordered" evidence="9">
    <location>
        <begin position="449"/>
        <end position="478"/>
    </location>
</feature>
<feature type="compositionally biased region" description="Polar residues" evidence="9">
    <location>
        <begin position="288"/>
        <end position="298"/>
    </location>
</feature>
<dbReference type="GO" id="GO:0003677">
    <property type="term" value="F:DNA binding"/>
    <property type="evidence" value="ECO:0007669"/>
    <property type="project" value="TreeGrafter"/>
</dbReference>
<feature type="non-terminal residue" evidence="11">
    <location>
        <position position="1"/>
    </location>
</feature>
<dbReference type="RefSeq" id="XP_020064465.1">
    <property type="nucleotide sequence ID" value="XM_020207728.1"/>
</dbReference>
<feature type="compositionally biased region" description="Polar residues" evidence="9">
    <location>
        <begin position="71"/>
        <end position="120"/>
    </location>
</feature>
<dbReference type="Gene3D" id="1.10.20.10">
    <property type="entry name" value="Histone, subunit A"/>
    <property type="match status" value="1"/>
</dbReference>
<proteinExistence type="inferred from homology"/>
<evidence type="ECO:0000259" key="10">
    <source>
        <dbReference type="Pfam" id="PF03847"/>
    </source>
</evidence>
<dbReference type="GO" id="GO:0005669">
    <property type="term" value="C:transcription factor TFIID complex"/>
    <property type="evidence" value="ECO:0007669"/>
    <property type="project" value="InterPro"/>
</dbReference>
<dbReference type="PANTHER" id="PTHR12264:SF21">
    <property type="entry name" value="TRANSCRIPTION INITIATION FACTOR TFIID SUBUNIT 12"/>
    <property type="match status" value="1"/>
</dbReference>
<keyword evidence="12" id="KW-1185">Reference proteome</keyword>
<keyword evidence="3" id="KW-0805">Transcription regulation</keyword>
<name>A0A1E4SIK3_9ASCO</name>
<dbReference type="CDD" id="cd07981">
    <property type="entry name" value="HFD_TAF12"/>
    <property type="match status" value="1"/>
</dbReference>
<evidence type="ECO:0000313" key="11">
    <source>
        <dbReference type="EMBL" id="ODV79343.1"/>
    </source>
</evidence>
<dbReference type="OrthoDB" id="2193432at2759"/>
<keyword evidence="8" id="KW-0175">Coiled coil</keyword>
<evidence type="ECO:0000313" key="12">
    <source>
        <dbReference type="Proteomes" id="UP000094285"/>
    </source>
</evidence>